<dbReference type="SUPFAM" id="SSF74653">
    <property type="entry name" value="TolA/TonB C-terminal domain"/>
    <property type="match status" value="1"/>
</dbReference>
<feature type="compositionally biased region" description="Polar residues" evidence="1">
    <location>
        <begin position="76"/>
        <end position="85"/>
    </location>
</feature>
<name>A0A9D9NH96_9BACT</name>
<organism evidence="3 4">
    <name type="scientific">Candidatus Merdivivens pullicola</name>
    <dbReference type="NCBI Taxonomy" id="2840872"/>
    <lineage>
        <taxon>Bacteria</taxon>
        <taxon>Pseudomonadati</taxon>
        <taxon>Bacteroidota</taxon>
        <taxon>Bacteroidia</taxon>
        <taxon>Bacteroidales</taxon>
        <taxon>Muribaculaceae</taxon>
        <taxon>Muribaculaceae incertae sedis</taxon>
        <taxon>Candidatus Merdivivens</taxon>
    </lineage>
</organism>
<proteinExistence type="predicted"/>
<dbReference type="AlphaFoldDB" id="A0A9D9NH96"/>
<feature type="compositionally biased region" description="Basic and acidic residues" evidence="1">
    <location>
        <begin position="141"/>
        <end position="155"/>
    </location>
</feature>
<evidence type="ECO:0000256" key="1">
    <source>
        <dbReference type="SAM" id="MobiDB-lite"/>
    </source>
</evidence>
<dbReference type="PROSITE" id="PS51257">
    <property type="entry name" value="PROKAR_LIPOPROTEIN"/>
    <property type="match status" value="1"/>
</dbReference>
<reference evidence="3" key="1">
    <citation type="submission" date="2020-10" db="EMBL/GenBank/DDBJ databases">
        <authorList>
            <person name="Gilroy R."/>
        </authorList>
    </citation>
    <scope>NUCLEOTIDE SEQUENCE</scope>
    <source>
        <strain evidence="3">B1-8020</strain>
    </source>
</reference>
<evidence type="ECO:0000313" key="3">
    <source>
        <dbReference type="EMBL" id="MBO8473566.1"/>
    </source>
</evidence>
<keyword evidence="2" id="KW-0472">Membrane</keyword>
<dbReference type="EMBL" id="JADIMA010000082">
    <property type="protein sequence ID" value="MBO8473566.1"/>
    <property type="molecule type" value="Genomic_DNA"/>
</dbReference>
<protein>
    <recommendedName>
        <fullName evidence="5">Energy transducer TonB</fullName>
    </recommendedName>
</protein>
<evidence type="ECO:0000256" key="2">
    <source>
        <dbReference type="SAM" id="Phobius"/>
    </source>
</evidence>
<dbReference type="Proteomes" id="UP000823604">
    <property type="component" value="Unassembled WGS sequence"/>
</dbReference>
<comment type="caution">
    <text evidence="3">The sequence shown here is derived from an EMBL/GenBank/DDBJ whole genome shotgun (WGS) entry which is preliminary data.</text>
</comment>
<sequence>MRRFKKEDLAGLYLTVIIHLVAVIVLLSCKITQLTVAEQSFVLDFTAQEEAEELRRQEEFKADISEQLDEMIANASRPQSRSNIRNIAVDADDNSRSGERLKDDRNANDVYDQARELQRKLDASREAAIAEKEMEENASASKEKSGSEKGSSEKGAYKGASVLTYSLDGRKFSGAPPVPAYQCIGGGDVSVMIIVNRSGRVTKAEVIDEVSEPDDCLRKAAIKAAKRSIFEAKEDAPEKQAGEITYRFIPQ</sequence>
<reference evidence="3" key="2">
    <citation type="journal article" date="2021" name="PeerJ">
        <title>Extensive microbial diversity within the chicken gut microbiome revealed by metagenomics and culture.</title>
        <authorList>
            <person name="Gilroy R."/>
            <person name="Ravi A."/>
            <person name="Getino M."/>
            <person name="Pursley I."/>
            <person name="Horton D.L."/>
            <person name="Alikhan N.F."/>
            <person name="Baker D."/>
            <person name="Gharbi K."/>
            <person name="Hall N."/>
            <person name="Watson M."/>
            <person name="Adriaenssens E.M."/>
            <person name="Foster-Nyarko E."/>
            <person name="Jarju S."/>
            <person name="Secka A."/>
            <person name="Antonio M."/>
            <person name="Oren A."/>
            <person name="Chaudhuri R.R."/>
            <person name="La Ragione R."/>
            <person name="Hildebrand F."/>
            <person name="Pallen M.J."/>
        </authorList>
    </citation>
    <scope>NUCLEOTIDE SEQUENCE</scope>
    <source>
        <strain evidence="3">B1-8020</strain>
    </source>
</reference>
<feature type="region of interest" description="Disordered" evidence="1">
    <location>
        <begin position="73"/>
        <end position="109"/>
    </location>
</feature>
<feature type="transmembrane region" description="Helical" evidence="2">
    <location>
        <begin position="9"/>
        <end position="27"/>
    </location>
</feature>
<gene>
    <name evidence="3" type="ORF">IAB81_08095</name>
</gene>
<feature type="compositionally biased region" description="Basic and acidic residues" evidence="1">
    <location>
        <begin position="93"/>
        <end position="109"/>
    </location>
</feature>
<dbReference type="Gene3D" id="3.30.2420.10">
    <property type="entry name" value="TonB"/>
    <property type="match status" value="1"/>
</dbReference>
<accession>A0A9D9NH96</accession>
<keyword evidence="2" id="KW-0812">Transmembrane</keyword>
<evidence type="ECO:0000313" key="4">
    <source>
        <dbReference type="Proteomes" id="UP000823604"/>
    </source>
</evidence>
<evidence type="ECO:0008006" key="5">
    <source>
        <dbReference type="Google" id="ProtNLM"/>
    </source>
</evidence>
<feature type="region of interest" description="Disordered" evidence="1">
    <location>
        <begin position="131"/>
        <end position="155"/>
    </location>
</feature>
<keyword evidence="2" id="KW-1133">Transmembrane helix</keyword>